<dbReference type="Gene3D" id="1.25.40.10">
    <property type="entry name" value="Tetratricopeptide repeat domain"/>
    <property type="match status" value="1"/>
</dbReference>
<proteinExistence type="predicted"/>
<protein>
    <recommendedName>
        <fullName evidence="1">Glycosyltransferase 2-like domain-containing protein</fullName>
    </recommendedName>
</protein>
<dbReference type="PANTHER" id="PTHR43630">
    <property type="entry name" value="POLY-BETA-1,6-N-ACETYL-D-GLUCOSAMINE SYNTHASE"/>
    <property type="match status" value="1"/>
</dbReference>
<sequence length="676" mass="80493">MEQRMPRICLNMIVKNEEKIICRLLKSVLPLIDTYCICDTGSTDNTIEVIHEFCKQNGIMDGVIEEHPFRDFGYSRNKALDMCKKRDDVDYILLVDADMKLEIEIKDVASWKSQLKGDAYYILQGNDGFYYKNVRMIKNRDEFSYWGVTHEYMQCPDDTQYGNIQKDMFFIHDIGDGGSKENKFMRDIKLLKQGLLDNPNNDRYTFYLANSYLDVGQYQGAIDTYMKRIEIGGWKEEVWCSYYSIGKAYEALGKIEHAIHYWMEGYQYYPERIENVYRIVKHYRLLGKNKIAHWYYKIAQYSRDHYNHNDHLFFEKDVYEYKLDYEWCIISYYFNPLKENTSRSFLQVWNTHYVDDGTKQNCLENYKFYSKKLSFSSKEDEWTRLWKSAVETVGKSLEPGFKTSTPSLVSFGNNVGLIIRCVDYHIDENGNYHNQKNITSVNKWFVWNRETKEQIQESVFEGIPGRDNLYIGLEDVRLLYNGDLLYTGNKGLEYQNIKVEMGSIHEDGQHKSGEIIYKDENTMDVEKNWVSYIDTQGCVRTIYKFEELQEGVVSNGKYFTQRRQETPWLFKKLRGSSHGVWINNEIWFLTHMVSYESKRHYYHCWVVLDIHGNLYKYSEPFCFEGKHIEYSNGFMFDEKAKKIYIGYSVMDNETKFIMIPYDELESQFTFNVLHKP</sequence>
<dbReference type="PANTHER" id="PTHR43630:SF2">
    <property type="entry name" value="GLYCOSYLTRANSFERASE"/>
    <property type="match status" value="1"/>
</dbReference>
<dbReference type="Pfam" id="PF00535">
    <property type="entry name" value="Glycos_transf_2"/>
    <property type="match status" value="1"/>
</dbReference>
<dbReference type="EMBL" id="MN738750">
    <property type="protein sequence ID" value="QHS83196.1"/>
    <property type="molecule type" value="Genomic_DNA"/>
</dbReference>
<dbReference type="InterPro" id="IPR029044">
    <property type="entry name" value="Nucleotide-diphossugar_trans"/>
</dbReference>
<dbReference type="InterPro" id="IPR019734">
    <property type="entry name" value="TPR_rpt"/>
</dbReference>
<feature type="domain" description="Glycosyltransferase 2-like" evidence="1">
    <location>
        <begin position="12"/>
        <end position="100"/>
    </location>
</feature>
<dbReference type="AlphaFoldDB" id="A0A6C0AUG3"/>
<organism evidence="2">
    <name type="scientific">viral metagenome</name>
    <dbReference type="NCBI Taxonomy" id="1070528"/>
    <lineage>
        <taxon>unclassified sequences</taxon>
        <taxon>metagenomes</taxon>
        <taxon>organismal metagenomes</taxon>
    </lineage>
</organism>
<evidence type="ECO:0000259" key="1">
    <source>
        <dbReference type="Pfam" id="PF00535"/>
    </source>
</evidence>
<name>A0A6C0AUG3_9ZZZZ</name>
<accession>A0A6C0AUG3</accession>
<dbReference type="Gene3D" id="3.90.550.10">
    <property type="entry name" value="Spore Coat Polysaccharide Biosynthesis Protein SpsA, Chain A"/>
    <property type="match status" value="1"/>
</dbReference>
<dbReference type="PROSITE" id="PS50005">
    <property type="entry name" value="TPR"/>
    <property type="match status" value="1"/>
</dbReference>
<dbReference type="InterPro" id="IPR011990">
    <property type="entry name" value="TPR-like_helical_dom_sf"/>
</dbReference>
<reference evidence="2" key="1">
    <citation type="journal article" date="2020" name="Nature">
        <title>Giant virus diversity and host interactions through global metagenomics.</title>
        <authorList>
            <person name="Schulz F."/>
            <person name="Roux S."/>
            <person name="Paez-Espino D."/>
            <person name="Jungbluth S."/>
            <person name="Walsh D.A."/>
            <person name="Denef V.J."/>
            <person name="McMahon K.D."/>
            <person name="Konstantinidis K.T."/>
            <person name="Eloe-Fadrosh E.A."/>
            <person name="Kyrpides N.C."/>
            <person name="Woyke T."/>
        </authorList>
    </citation>
    <scope>NUCLEOTIDE SEQUENCE</scope>
    <source>
        <strain evidence="2">GVMAG-S-ERX555943-30</strain>
    </source>
</reference>
<dbReference type="SUPFAM" id="SSF48452">
    <property type="entry name" value="TPR-like"/>
    <property type="match status" value="1"/>
</dbReference>
<dbReference type="InterPro" id="IPR001173">
    <property type="entry name" value="Glyco_trans_2-like"/>
</dbReference>
<evidence type="ECO:0000313" key="2">
    <source>
        <dbReference type="EMBL" id="QHS83196.1"/>
    </source>
</evidence>
<dbReference type="SUPFAM" id="SSF53448">
    <property type="entry name" value="Nucleotide-diphospho-sugar transferases"/>
    <property type="match status" value="1"/>
</dbReference>